<keyword evidence="2" id="KW-1185">Reference proteome</keyword>
<gene>
    <name evidence="1" type="ORF">BV25DRAFT_1793493</name>
</gene>
<name>A0ACB8TIX5_9AGAM</name>
<evidence type="ECO:0000313" key="1">
    <source>
        <dbReference type="EMBL" id="KAI0068353.1"/>
    </source>
</evidence>
<accession>A0ACB8TIX5</accession>
<reference evidence="1" key="1">
    <citation type="submission" date="2021-03" db="EMBL/GenBank/DDBJ databases">
        <authorList>
            <consortium name="DOE Joint Genome Institute"/>
            <person name="Ahrendt S."/>
            <person name="Looney B.P."/>
            <person name="Miyauchi S."/>
            <person name="Morin E."/>
            <person name="Drula E."/>
            <person name="Courty P.E."/>
            <person name="Chicoki N."/>
            <person name="Fauchery L."/>
            <person name="Kohler A."/>
            <person name="Kuo A."/>
            <person name="Labutti K."/>
            <person name="Pangilinan J."/>
            <person name="Lipzen A."/>
            <person name="Riley R."/>
            <person name="Andreopoulos W."/>
            <person name="He G."/>
            <person name="Johnson J."/>
            <person name="Barry K.W."/>
            <person name="Grigoriev I.V."/>
            <person name="Nagy L."/>
            <person name="Hibbett D."/>
            <person name="Henrissat B."/>
            <person name="Matheny P.B."/>
            <person name="Labbe J."/>
            <person name="Martin F."/>
        </authorList>
    </citation>
    <scope>NUCLEOTIDE SEQUENCE</scope>
    <source>
        <strain evidence="1">HHB10654</strain>
    </source>
</reference>
<sequence length="336" mass="38314">MPDLEVDLVDQFICPPCVAKDPHLNLRTTWKRRCLYGQKQSHPNSPSACHRPARGAFSKYCSDECGVKYMQMRITYWAERGGDRERLWENVKNAERVEGVVVSAKLAQEHCNRSVDMDVDGAEAKPVSKHGIPGLVKPKKPKADREMERLQAQLDTVVHSREMMKKELDIVVWREKLTELAVRRSEAVDACGWDQRLCFGDEEVADFGTGVLESYEEMGREGDAMHVDGEGEWWCQGKRKCERHAGWQKLRIAEVQFEKEMKEQALLKLTTHEREIRKRVEDIVDPQGLHASATNTTFASPPRLDPGERKPAANGHSKLKPNGESKKGKKRKAEIM</sequence>
<dbReference type="EMBL" id="MU277188">
    <property type="protein sequence ID" value="KAI0068353.1"/>
    <property type="molecule type" value="Genomic_DNA"/>
</dbReference>
<organism evidence="1 2">
    <name type="scientific">Artomyces pyxidatus</name>
    <dbReference type="NCBI Taxonomy" id="48021"/>
    <lineage>
        <taxon>Eukaryota</taxon>
        <taxon>Fungi</taxon>
        <taxon>Dikarya</taxon>
        <taxon>Basidiomycota</taxon>
        <taxon>Agaricomycotina</taxon>
        <taxon>Agaricomycetes</taxon>
        <taxon>Russulales</taxon>
        <taxon>Auriscalpiaceae</taxon>
        <taxon>Artomyces</taxon>
    </lineage>
</organism>
<protein>
    <submittedName>
        <fullName evidence="1">Uncharacterized protein</fullName>
    </submittedName>
</protein>
<reference evidence="1" key="2">
    <citation type="journal article" date="2022" name="New Phytol.">
        <title>Evolutionary transition to the ectomycorrhizal habit in the genomes of a hyperdiverse lineage of mushroom-forming fungi.</title>
        <authorList>
            <person name="Looney B."/>
            <person name="Miyauchi S."/>
            <person name="Morin E."/>
            <person name="Drula E."/>
            <person name="Courty P.E."/>
            <person name="Kohler A."/>
            <person name="Kuo A."/>
            <person name="LaButti K."/>
            <person name="Pangilinan J."/>
            <person name="Lipzen A."/>
            <person name="Riley R."/>
            <person name="Andreopoulos W."/>
            <person name="He G."/>
            <person name="Johnson J."/>
            <person name="Nolan M."/>
            <person name="Tritt A."/>
            <person name="Barry K.W."/>
            <person name="Grigoriev I.V."/>
            <person name="Nagy L.G."/>
            <person name="Hibbett D."/>
            <person name="Henrissat B."/>
            <person name="Matheny P.B."/>
            <person name="Labbe J."/>
            <person name="Martin F.M."/>
        </authorList>
    </citation>
    <scope>NUCLEOTIDE SEQUENCE</scope>
    <source>
        <strain evidence="1">HHB10654</strain>
    </source>
</reference>
<dbReference type="Proteomes" id="UP000814140">
    <property type="component" value="Unassembled WGS sequence"/>
</dbReference>
<comment type="caution">
    <text evidence="1">The sequence shown here is derived from an EMBL/GenBank/DDBJ whole genome shotgun (WGS) entry which is preliminary data.</text>
</comment>
<evidence type="ECO:0000313" key="2">
    <source>
        <dbReference type="Proteomes" id="UP000814140"/>
    </source>
</evidence>
<proteinExistence type="predicted"/>